<dbReference type="Pfam" id="PF19308">
    <property type="entry name" value="CRISPR_Cas6_N"/>
    <property type="match status" value="1"/>
</dbReference>
<keyword evidence="4" id="KW-1185">Reference proteome</keyword>
<feature type="domain" description="CRISPR-associated protein Cas6-like N-terminal" evidence="2">
    <location>
        <begin position="19"/>
        <end position="62"/>
    </location>
</feature>
<organism evidence="3 4">
    <name type="scientific">Leptolinea tardivitalis</name>
    <dbReference type="NCBI Taxonomy" id="229920"/>
    <lineage>
        <taxon>Bacteria</taxon>
        <taxon>Bacillati</taxon>
        <taxon>Chloroflexota</taxon>
        <taxon>Anaerolineae</taxon>
        <taxon>Anaerolineales</taxon>
        <taxon>Anaerolineaceae</taxon>
        <taxon>Leptolinea</taxon>
    </lineage>
</organism>
<reference evidence="3 4" key="1">
    <citation type="submission" date="2015-07" db="EMBL/GenBank/DDBJ databases">
        <title>Genome sequence of Leptolinea tardivitalis DSM 16556.</title>
        <authorList>
            <person name="Hemp J."/>
            <person name="Ward L.M."/>
            <person name="Pace L.A."/>
            <person name="Fischer W.W."/>
        </authorList>
    </citation>
    <scope>NUCLEOTIDE SEQUENCE [LARGE SCALE GENOMIC DNA]</scope>
    <source>
        <strain evidence="3 4">YMTK-2</strain>
    </source>
</reference>
<evidence type="ECO:0000259" key="2">
    <source>
        <dbReference type="Pfam" id="PF19308"/>
    </source>
</evidence>
<name>A0A0P6X9X6_9CHLR</name>
<dbReference type="CDD" id="cd21141">
    <property type="entry name" value="Cas6_III-like"/>
    <property type="match status" value="1"/>
</dbReference>
<evidence type="ECO:0000313" key="4">
    <source>
        <dbReference type="Proteomes" id="UP000050430"/>
    </source>
</evidence>
<sequence length="271" mass="30057">MVLLIKKTTDATDGQPVWWGRAAHAFVLDLIRQADEKLAAEIHDSDSLKPFTVSSLIPVRPKQEENGCLYRLRITGLTAAVCAVLEDSLQSSGSLAPGKVIELDYQPFTIQEDGDTPSVREWHGCGRYDLLATSRLGSEAQPPRRFGFVFTSPTAFHQAEKTMPLPLPGLVFGSLLERWNRYSPIQFPPEARRYAEECLGISGFDLHSRPTRVKNGGLRLGAIGEVSFTALTYDRYWQSVLDVLSELAVFSGVGVMTSQGFGQCHRKDEQK</sequence>
<dbReference type="AlphaFoldDB" id="A0A0P6X9X6"/>
<dbReference type="Pfam" id="PF10040">
    <property type="entry name" value="CRISPR_Cas6"/>
    <property type="match status" value="1"/>
</dbReference>
<dbReference type="EMBL" id="LGCK01000011">
    <property type="protein sequence ID" value="KPL71342.1"/>
    <property type="molecule type" value="Genomic_DNA"/>
</dbReference>
<dbReference type="STRING" id="229920.ADM99_11305"/>
<feature type="domain" description="CRISPR-associated protein Cas6 C-terminal" evidence="1">
    <location>
        <begin position="150"/>
        <end position="263"/>
    </location>
</feature>
<dbReference type="InterPro" id="IPR019267">
    <property type="entry name" value="CRISPR-assoc_Cas6_C"/>
</dbReference>
<evidence type="ECO:0000313" key="3">
    <source>
        <dbReference type="EMBL" id="KPL71342.1"/>
    </source>
</evidence>
<evidence type="ECO:0000259" key="1">
    <source>
        <dbReference type="Pfam" id="PF10040"/>
    </source>
</evidence>
<dbReference type="InterPro" id="IPR045648">
    <property type="entry name" value="CRISPR-assoc_Cas6-like_N"/>
</dbReference>
<protein>
    <submittedName>
        <fullName evidence="3">Uncharacterized protein</fullName>
    </submittedName>
</protein>
<accession>A0A0P6X9X6</accession>
<comment type="caution">
    <text evidence="3">The sequence shown here is derived from an EMBL/GenBank/DDBJ whole genome shotgun (WGS) entry which is preliminary data.</text>
</comment>
<dbReference type="Gene3D" id="3.30.70.1890">
    <property type="match status" value="1"/>
</dbReference>
<proteinExistence type="predicted"/>
<dbReference type="Gene3D" id="3.30.70.1900">
    <property type="match status" value="1"/>
</dbReference>
<dbReference type="InterPro" id="IPR045747">
    <property type="entry name" value="CRISPR-assoc_prot_Cas6_N_sf"/>
</dbReference>
<gene>
    <name evidence="3" type="ORF">ADM99_11305</name>
</gene>
<dbReference type="Proteomes" id="UP000050430">
    <property type="component" value="Unassembled WGS sequence"/>
</dbReference>